<evidence type="ECO:0000256" key="1">
    <source>
        <dbReference type="ARBA" id="ARBA00023242"/>
    </source>
</evidence>
<evidence type="ECO:0000259" key="2">
    <source>
        <dbReference type="PROSITE" id="PS51156"/>
    </source>
</evidence>
<accession>A0AAD5H0S2</accession>
<dbReference type="PROSITE" id="PS51156">
    <property type="entry name" value="ELM2"/>
    <property type="match status" value="1"/>
</dbReference>
<feature type="domain" description="ELM2" evidence="2">
    <location>
        <begin position="198"/>
        <end position="349"/>
    </location>
</feature>
<proteinExistence type="predicted"/>
<dbReference type="PANTHER" id="PTHR46410">
    <property type="entry name" value="AT-RICH INTERACTIVE DOMAIN-CONTAINING PROTEIN 2"/>
    <property type="match status" value="1"/>
</dbReference>
<evidence type="ECO:0000313" key="3">
    <source>
        <dbReference type="EMBL" id="KAI7758413.1"/>
    </source>
</evidence>
<dbReference type="InterPro" id="IPR000949">
    <property type="entry name" value="ELM2_dom"/>
</dbReference>
<dbReference type="EMBL" id="JAMZMK010000003">
    <property type="protein sequence ID" value="KAI7758413.1"/>
    <property type="molecule type" value="Genomic_DNA"/>
</dbReference>
<gene>
    <name evidence="3" type="ORF">M8C21_013101</name>
</gene>
<reference evidence="3" key="1">
    <citation type="submission" date="2022-06" db="EMBL/GenBank/DDBJ databases">
        <title>Uncovering the hologenomic basis of an extraordinary plant invasion.</title>
        <authorList>
            <person name="Bieker V.C."/>
            <person name="Martin M.D."/>
            <person name="Gilbert T."/>
            <person name="Hodgins K."/>
            <person name="Battlay P."/>
            <person name="Petersen B."/>
            <person name="Wilson J."/>
        </authorList>
    </citation>
    <scope>NUCLEOTIDE SEQUENCE</scope>
    <source>
        <strain evidence="3">AA19_3_7</strain>
        <tissue evidence="3">Leaf</tissue>
    </source>
</reference>
<name>A0AAD5H0S2_AMBAR</name>
<dbReference type="PANTHER" id="PTHR46410:SF1">
    <property type="entry name" value="AT-RICH INTERACTIVE DOMAIN-CONTAINING PROTEIN 1"/>
    <property type="match status" value="1"/>
</dbReference>
<dbReference type="Proteomes" id="UP001206925">
    <property type="component" value="Unassembled WGS sequence"/>
</dbReference>
<sequence length="399" mass="45911">MDMKLDLEQFLMDVDIRDEMKFVNFKDVGDGNICVGGEHGVVSGLCVGIENNDKELVRKRKKECYLPMLDWVKRAASNPCDPAIGSLPESSKWKGYGSEHVWKQVLRAKGAMSLKVNVVDSNVKQSCWQKKQKMHPDMYDDRTKKLNTRCSQRLVSIEENLSTLLSRKPHVLDYSESSSTESDVEDKDSLWSCTFKKKRIPLGHAFQAEVPQWTNATQESETRWLGTRVWPLEETEKRTSLIEREPIGKGRQGSCGCQFIGSLECIRFHVAEKRSRLKLELGSAFVKWKFDTMGEDVSLDWTKKEEKKFASIIKSNPGSSGRSFWDVLITRFKNRTRRVLVTYYFNVYLLRRRAHQNRIDPSNVDSDDGELEKAGCEINKPKVSILCSPKVHMKFTAYF</sequence>
<comment type="caution">
    <text evidence="3">The sequence shown here is derived from an EMBL/GenBank/DDBJ whole genome shotgun (WGS) entry which is preliminary data.</text>
</comment>
<keyword evidence="4" id="KW-1185">Reference proteome</keyword>
<evidence type="ECO:0000313" key="4">
    <source>
        <dbReference type="Proteomes" id="UP001206925"/>
    </source>
</evidence>
<dbReference type="AlphaFoldDB" id="A0AAD5H0S2"/>
<organism evidence="3 4">
    <name type="scientific">Ambrosia artemisiifolia</name>
    <name type="common">Common ragweed</name>
    <dbReference type="NCBI Taxonomy" id="4212"/>
    <lineage>
        <taxon>Eukaryota</taxon>
        <taxon>Viridiplantae</taxon>
        <taxon>Streptophyta</taxon>
        <taxon>Embryophyta</taxon>
        <taxon>Tracheophyta</taxon>
        <taxon>Spermatophyta</taxon>
        <taxon>Magnoliopsida</taxon>
        <taxon>eudicotyledons</taxon>
        <taxon>Gunneridae</taxon>
        <taxon>Pentapetalae</taxon>
        <taxon>asterids</taxon>
        <taxon>campanulids</taxon>
        <taxon>Asterales</taxon>
        <taxon>Asteraceae</taxon>
        <taxon>Asteroideae</taxon>
        <taxon>Heliantheae alliance</taxon>
        <taxon>Heliantheae</taxon>
        <taxon>Ambrosia</taxon>
    </lineage>
</organism>
<dbReference type="SMART" id="SM01189">
    <property type="entry name" value="ELM2"/>
    <property type="match status" value="1"/>
</dbReference>
<keyword evidence="1" id="KW-0539">Nucleus</keyword>
<protein>
    <recommendedName>
        <fullName evidence="2">ELM2 domain-containing protein</fullName>
    </recommendedName>
</protein>